<accession>A0A0B7NVT2</accession>
<dbReference type="PROSITE" id="PS51918">
    <property type="entry name" value="RADICAL_SAM"/>
    <property type="match status" value="1"/>
</dbReference>
<organism evidence="19">
    <name type="scientific">Propionibacterium freudenreichii subsp. freudenreichii</name>
    <dbReference type="NCBI Taxonomy" id="66712"/>
    <lineage>
        <taxon>Bacteria</taxon>
        <taxon>Bacillati</taxon>
        <taxon>Actinomycetota</taxon>
        <taxon>Actinomycetes</taxon>
        <taxon>Propionibacteriales</taxon>
        <taxon>Propionibacteriaceae</taxon>
        <taxon>Propionibacterium</taxon>
    </lineage>
</organism>
<dbReference type="PANTHER" id="PTHR22976:SF2">
    <property type="entry name" value="BIOTIN SYNTHASE, MITOCHONDRIAL"/>
    <property type="match status" value="1"/>
</dbReference>
<comment type="cofactor">
    <cofactor evidence="17">
        <name>[2Fe-2S] cluster</name>
        <dbReference type="ChEBI" id="CHEBI:190135"/>
    </cofactor>
    <text evidence="17">Binds 1 [2Fe-2S] cluster. The cluster is coordinated with 3 cysteines and 1 arginine.</text>
</comment>
<dbReference type="GO" id="GO:0004076">
    <property type="term" value="F:biotin synthase activity"/>
    <property type="evidence" value="ECO:0007669"/>
    <property type="project" value="UniProtKB-UniRule"/>
</dbReference>
<keyword evidence="12 16" id="KW-0411">Iron-sulfur</keyword>
<evidence type="ECO:0000256" key="15">
    <source>
        <dbReference type="ARBA" id="ARBA00070199"/>
    </source>
</evidence>
<comment type="function">
    <text evidence="14 16">Catalyzes the conversion of dethiobiotin (DTB) to biotin by the insertion of a sulfur atom into dethiobiotin via a radical-based mechanism.</text>
</comment>
<keyword evidence="11 16" id="KW-0408">Iron</keyword>
<dbReference type="Gene3D" id="3.20.20.70">
    <property type="entry name" value="Aldolase class I"/>
    <property type="match status" value="1"/>
</dbReference>
<dbReference type="PANTHER" id="PTHR22976">
    <property type="entry name" value="BIOTIN SYNTHASE"/>
    <property type="match status" value="1"/>
</dbReference>
<evidence type="ECO:0000256" key="1">
    <source>
        <dbReference type="ARBA" id="ARBA00004942"/>
    </source>
</evidence>
<feature type="domain" description="Radical SAM core" evidence="18">
    <location>
        <begin position="49"/>
        <end position="267"/>
    </location>
</feature>
<evidence type="ECO:0000256" key="16">
    <source>
        <dbReference type="HAMAP-Rule" id="MF_01694"/>
    </source>
</evidence>
<reference evidence="19" key="1">
    <citation type="submission" date="2014-08" db="EMBL/GenBank/DDBJ databases">
        <authorList>
            <person name="Falentin Helene"/>
        </authorList>
    </citation>
    <scope>NUCLEOTIDE SEQUENCE</scope>
</reference>
<feature type="binding site" evidence="16 17">
    <location>
        <position position="64"/>
    </location>
    <ligand>
        <name>[4Fe-4S] cluster</name>
        <dbReference type="ChEBI" id="CHEBI:49883"/>
        <note>4Fe-4S-S-AdoMet</note>
    </ligand>
</feature>
<keyword evidence="7 16" id="KW-0949">S-adenosyl-L-methionine</keyword>
<dbReference type="NCBIfam" id="TIGR00433">
    <property type="entry name" value="bioB"/>
    <property type="match status" value="1"/>
</dbReference>
<dbReference type="InterPro" id="IPR058240">
    <property type="entry name" value="rSAM_sf"/>
</dbReference>
<dbReference type="PIRSF" id="PIRSF001619">
    <property type="entry name" value="Biotin_synth"/>
    <property type="match status" value="1"/>
</dbReference>
<dbReference type="Pfam" id="PF04055">
    <property type="entry name" value="Radical_SAM"/>
    <property type="match status" value="1"/>
</dbReference>
<comment type="similarity">
    <text evidence="2 16">Belongs to the radical SAM superfamily. Biotin synthase family.</text>
</comment>
<dbReference type="InterPro" id="IPR002684">
    <property type="entry name" value="Biotin_synth/BioAB"/>
</dbReference>
<dbReference type="GO" id="GO:0051539">
    <property type="term" value="F:4 iron, 4 sulfur cluster binding"/>
    <property type="evidence" value="ECO:0007669"/>
    <property type="project" value="UniProtKB-KW"/>
</dbReference>
<evidence type="ECO:0000256" key="17">
    <source>
        <dbReference type="PIRSR" id="PIRSR001619-1"/>
    </source>
</evidence>
<evidence type="ECO:0000259" key="18">
    <source>
        <dbReference type="PROSITE" id="PS51918"/>
    </source>
</evidence>
<dbReference type="InterPro" id="IPR013785">
    <property type="entry name" value="Aldolase_TIM"/>
</dbReference>
<dbReference type="GO" id="GO:0005506">
    <property type="term" value="F:iron ion binding"/>
    <property type="evidence" value="ECO:0007669"/>
    <property type="project" value="UniProtKB-UniRule"/>
</dbReference>
<dbReference type="SMART" id="SM00876">
    <property type="entry name" value="BATS"/>
    <property type="match status" value="1"/>
</dbReference>
<dbReference type="InterPro" id="IPR007197">
    <property type="entry name" value="rSAM"/>
</dbReference>
<feature type="binding site" evidence="16 17">
    <location>
        <position position="141"/>
    </location>
    <ligand>
        <name>[2Fe-2S] cluster</name>
        <dbReference type="ChEBI" id="CHEBI:190135"/>
    </ligand>
</feature>
<sequence length="381" mass="41260">MDLEQMTATAMRGTSITRDEALEVLAADDAETLSIVAAAGKVRRRFFGRGVRLNYLVSLKSGMCPENCSYCSQSLGSDADILRYTWLTDDQVHEAVEMGVSHGASTVCLVASGRGPSRREVAKVAGIVARIHAEHPGLHICTCLGFLDDDKAEQLAAAGSDRYNHNLNTAEEHYSDICSTHSYADRVNTVQTAQRAGISACSGLIAGMGETDEELVEVAFALRELGAESVPVNFLLPFEGTPLHSHRELTPQRCLRILSMMRLVHPDSELRSAAGREYHIRTLQPLVLEVCNSIFLGDYLTSEGQTGNDDLSMIRDAGFHIVDASDGDGGICFGRGNHERARQAVEEELDGLRAAQSHDRLDGDGVPIRLRGAGTARVPNV</sequence>
<evidence type="ECO:0000256" key="6">
    <source>
        <dbReference type="ARBA" id="ARBA00022679"/>
    </source>
</evidence>
<evidence type="ECO:0000256" key="4">
    <source>
        <dbReference type="ARBA" id="ARBA00012236"/>
    </source>
</evidence>
<comment type="pathway">
    <text evidence="1 16">Cofactor biosynthesis; biotin biosynthesis; biotin from 7,8-diaminononanoate: step 2/2.</text>
</comment>
<dbReference type="SFLD" id="SFLDG01060">
    <property type="entry name" value="BATS_domain_containing"/>
    <property type="match status" value="1"/>
</dbReference>
<dbReference type="CDD" id="cd01335">
    <property type="entry name" value="Radical_SAM"/>
    <property type="match status" value="1"/>
</dbReference>
<name>A0A0B7NVT2_PROFF</name>
<feature type="binding site" evidence="16 17">
    <location>
        <position position="271"/>
    </location>
    <ligand>
        <name>[2Fe-2S] cluster</name>
        <dbReference type="ChEBI" id="CHEBI:190135"/>
    </ligand>
</feature>
<keyword evidence="8 16" id="KW-0001">2Fe-2S</keyword>
<dbReference type="GO" id="GO:0009102">
    <property type="term" value="P:biotin biosynthetic process"/>
    <property type="evidence" value="ECO:0007669"/>
    <property type="project" value="UniProtKB-UniRule"/>
</dbReference>
<feature type="binding site" evidence="16 17">
    <location>
        <position position="71"/>
    </location>
    <ligand>
        <name>[4Fe-4S] cluster</name>
        <dbReference type="ChEBI" id="CHEBI:49883"/>
        <note>4Fe-4S-S-AdoMet</note>
    </ligand>
</feature>
<comment type="subunit">
    <text evidence="3 16">Homodimer.</text>
</comment>
<gene>
    <name evidence="16 19" type="primary">bioB</name>
    <name evidence="19" type="ORF">PFCIRM138_10265</name>
</gene>
<dbReference type="SFLD" id="SFLDG01278">
    <property type="entry name" value="biotin_synthase_like"/>
    <property type="match status" value="1"/>
</dbReference>
<keyword evidence="9 16" id="KW-0479">Metal-binding</keyword>
<evidence type="ECO:0000256" key="5">
    <source>
        <dbReference type="ARBA" id="ARBA00022485"/>
    </source>
</evidence>
<dbReference type="InterPro" id="IPR010722">
    <property type="entry name" value="BATS_dom"/>
</dbReference>
<dbReference type="SUPFAM" id="SSF102114">
    <property type="entry name" value="Radical SAM enzymes"/>
    <property type="match status" value="1"/>
</dbReference>
<dbReference type="EC" id="2.8.1.6" evidence="4 16"/>
<evidence type="ECO:0000256" key="9">
    <source>
        <dbReference type="ARBA" id="ARBA00022723"/>
    </source>
</evidence>
<dbReference type="SFLD" id="SFLDS00029">
    <property type="entry name" value="Radical_SAM"/>
    <property type="match status" value="1"/>
</dbReference>
<dbReference type="InterPro" id="IPR006638">
    <property type="entry name" value="Elp3/MiaA/NifB-like_rSAM"/>
</dbReference>
<comment type="catalytic activity">
    <reaction evidence="13 16">
        <text>(4R,5S)-dethiobiotin + (sulfur carrier)-SH + 2 reduced [2Fe-2S]-[ferredoxin] + 2 S-adenosyl-L-methionine = (sulfur carrier)-H + biotin + 2 5'-deoxyadenosine + 2 L-methionine + 2 oxidized [2Fe-2S]-[ferredoxin]</text>
        <dbReference type="Rhea" id="RHEA:22060"/>
        <dbReference type="Rhea" id="RHEA-COMP:10000"/>
        <dbReference type="Rhea" id="RHEA-COMP:10001"/>
        <dbReference type="Rhea" id="RHEA-COMP:14737"/>
        <dbReference type="Rhea" id="RHEA-COMP:14739"/>
        <dbReference type="ChEBI" id="CHEBI:17319"/>
        <dbReference type="ChEBI" id="CHEBI:29917"/>
        <dbReference type="ChEBI" id="CHEBI:33737"/>
        <dbReference type="ChEBI" id="CHEBI:33738"/>
        <dbReference type="ChEBI" id="CHEBI:57586"/>
        <dbReference type="ChEBI" id="CHEBI:57844"/>
        <dbReference type="ChEBI" id="CHEBI:59789"/>
        <dbReference type="ChEBI" id="CHEBI:64428"/>
        <dbReference type="ChEBI" id="CHEBI:149473"/>
        <dbReference type="EC" id="2.8.1.6"/>
    </reaction>
</comment>
<evidence type="ECO:0000256" key="3">
    <source>
        <dbReference type="ARBA" id="ARBA00011738"/>
    </source>
</evidence>
<evidence type="ECO:0000256" key="13">
    <source>
        <dbReference type="ARBA" id="ARBA00051157"/>
    </source>
</evidence>
<comment type="cofactor">
    <cofactor evidence="16">
        <name>[2Fe-2S] cluster</name>
        <dbReference type="ChEBI" id="CHEBI:190135"/>
    </cofactor>
    <text evidence="16">Binds 1 [2Fe-2S] cluster. The cluster is coordinated with 3 cysteines and 1 arginine.</text>
</comment>
<proteinExistence type="inferred from homology"/>
<dbReference type="FunFam" id="3.20.20.70:FF:000026">
    <property type="entry name" value="Biotin synthase"/>
    <property type="match status" value="1"/>
</dbReference>
<dbReference type="InterPro" id="IPR024177">
    <property type="entry name" value="Biotin_synthase"/>
</dbReference>
<dbReference type="EMBL" id="LM676425">
    <property type="protein sequence ID" value="CEP26856.1"/>
    <property type="molecule type" value="Genomic_DNA"/>
</dbReference>
<evidence type="ECO:0000313" key="19">
    <source>
        <dbReference type="EMBL" id="CEP26856.1"/>
    </source>
</evidence>
<feature type="binding site" evidence="16 17">
    <location>
        <position position="108"/>
    </location>
    <ligand>
        <name>[2Fe-2S] cluster</name>
        <dbReference type="ChEBI" id="CHEBI:190135"/>
    </ligand>
</feature>
<dbReference type="UniPathway" id="UPA00078">
    <property type="reaction ID" value="UER00162"/>
</dbReference>
<dbReference type="AlphaFoldDB" id="A0A0B7NVT2"/>
<dbReference type="Pfam" id="PF06968">
    <property type="entry name" value="BATS"/>
    <property type="match status" value="1"/>
</dbReference>
<keyword evidence="10 16" id="KW-0093">Biotin biosynthesis</keyword>
<evidence type="ECO:0000256" key="12">
    <source>
        <dbReference type="ARBA" id="ARBA00023014"/>
    </source>
</evidence>
<keyword evidence="6 16" id="KW-0808">Transferase</keyword>
<comment type="cofactor">
    <cofactor evidence="16 17">
        <name>[4Fe-4S] cluster</name>
        <dbReference type="ChEBI" id="CHEBI:49883"/>
    </cofactor>
    <text evidence="16 17">Binds 1 [4Fe-4S] cluster. The cluster is coordinated with 3 cysteines and an exchangeable S-adenosyl-L-methionine.</text>
</comment>
<evidence type="ECO:0000256" key="14">
    <source>
        <dbReference type="ARBA" id="ARBA00057568"/>
    </source>
</evidence>
<protein>
    <recommendedName>
        <fullName evidence="15 16">Biotin synthase</fullName>
        <ecNumber evidence="4 16">2.8.1.6</ecNumber>
    </recommendedName>
</protein>
<dbReference type="GO" id="GO:0051537">
    <property type="term" value="F:2 iron, 2 sulfur cluster binding"/>
    <property type="evidence" value="ECO:0007669"/>
    <property type="project" value="UniProtKB-KW"/>
</dbReference>
<evidence type="ECO:0000256" key="8">
    <source>
        <dbReference type="ARBA" id="ARBA00022714"/>
    </source>
</evidence>
<evidence type="ECO:0000256" key="10">
    <source>
        <dbReference type="ARBA" id="ARBA00022756"/>
    </source>
</evidence>
<feature type="binding site" evidence="16 17">
    <location>
        <position position="201"/>
    </location>
    <ligand>
        <name>[2Fe-2S] cluster</name>
        <dbReference type="ChEBI" id="CHEBI:190135"/>
    </ligand>
</feature>
<feature type="binding site" evidence="16 17">
    <location>
        <position position="68"/>
    </location>
    <ligand>
        <name>[4Fe-4S] cluster</name>
        <dbReference type="ChEBI" id="CHEBI:49883"/>
        <note>4Fe-4S-S-AdoMet</note>
    </ligand>
</feature>
<evidence type="ECO:0000256" key="11">
    <source>
        <dbReference type="ARBA" id="ARBA00023004"/>
    </source>
</evidence>
<dbReference type="SMART" id="SM00729">
    <property type="entry name" value="Elp3"/>
    <property type="match status" value="1"/>
</dbReference>
<dbReference type="HAMAP" id="MF_01694">
    <property type="entry name" value="BioB"/>
    <property type="match status" value="1"/>
</dbReference>
<evidence type="ECO:0000256" key="7">
    <source>
        <dbReference type="ARBA" id="ARBA00022691"/>
    </source>
</evidence>
<keyword evidence="5 16" id="KW-0004">4Fe-4S</keyword>
<evidence type="ECO:0000256" key="2">
    <source>
        <dbReference type="ARBA" id="ARBA00010765"/>
    </source>
</evidence>